<evidence type="ECO:0000256" key="1">
    <source>
        <dbReference type="SAM" id="MobiDB-lite"/>
    </source>
</evidence>
<accession>A0A2G9V4Z4</accession>
<dbReference type="EMBL" id="KZ344992">
    <property type="protein sequence ID" value="PIO77583.1"/>
    <property type="molecule type" value="Genomic_DNA"/>
</dbReference>
<keyword evidence="4" id="KW-1185">Reference proteome</keyword>
<evidence type="ECO:0000256" key="2">
    <source>
        <dbReference type="SAM" id="Phobius"/>
    </source>
</evidence>
<dbReference type="AlphaFoldDB" id="A0A2G9V4Z4"/>
<feature type="region of interest" description="Disordered" evidence="1">
    <location>
        <begin position="34"/>
        <end position="80"/>
    </location>
</feature>
<gene>
    <name evidence="3" type="ORF">TELCIR_00290</name>
</gene>
<dbReference type="OrthoDB" id="5845079at2759"/>
<reference evidence="3 4" key="1">
    <citation type="submission" date="2015-09" db="EMBL/GenBank/DDBJ databases">
        <title>Draft genome of the parasitic nematode Teladorsagia circumcincta isolate WARC Sus (inbred).</title>
        <authorList>
            <person name="Mitreva M."/>
        </authorList>
    </citation>
    <scope>NUCLEOTIDE SEQUENCE [LARGE SCALE GENOMIC DNA]</scope>
    <source>
        <strain evidence="3 4">S</strain>
    </source>
</reference>
<proteinExistence type="predicted"/>
<feature type="transmembrane region" description="Helical" evidence="2">
    <location>
        <begin position="6"/>
        <end position="24"/>
    </location>
</feature>
<evidence type="ECO:0000313" key="3">
    <source>
        <dbReference type="EMBL" id="PIO77583.1"/>
    </source>
</evidence>
<organism evidence="3 4">
    <name type="scientific">Teladorsagia circumcincta</name>
    <name type="common">Brown stomach worm</name>
    <name type="synonym">Ostertagia circumcincta</name>
    <dbReference type="NCBI Taxonomy" id="45464"/>
    <lineage>
        <taxon>Eukaryota</taxon>
        <taxon>Metazoa</taxon>
        <taxon>Ecdysozoa</taxon>
        <taxon>Nematoda</taxon>
        <taxon>Chromadorea</taxon>
        <taxon>Rhabditida</taxon>
        <taxon>Rhabditina</taxon>
        <taxon>Rhabditomorpha</taxon>
        <taxon>Strongyloidea</taxon>
        <taxon>Trichostrongylidae</taxon>
        <taxon>Teladorsagia</taxon>
    </lineage>
</organism>
<keyword evidence="2" id="KW-0472">Membrane</keyword>
<keyword evidence="2" id="KW-0812">Transmembrane</keyword>
<protein>
    <submittedName>
        <fullName evidence="3">Uncharacterized protein</fullName>
    </submittedName>
</protein>
<dbReference type="Proteomes" id="UP000230423">
    <property type="component" value="Unassembled WGS sequence"/>
</dbReference>
<sequence>MTVTWILLALCILLGIALVAMIVYQVSQRNKYHNLDGSNHPSERTPIARPVMTGGYLDDRKPTPPMTSGAMVPVGDTQQF</sequence>
<evidence type="ECO:0000313" key="4">
    <source>
        <dbReference type="Proteomes" id="UP000230423"/>
    </source>
</evidence>
<keyword evidence="2" id="KW-1133">Transmembrane helix</keyword>
<name>A0A2G9V4Z4_TELCI</name>